<dbReference type="InterPro" id="IPR003399">
    <property type="entry name" value="Mce/MlaD"/>
</dbReference>
<protein>
    <submittedName>
        <fullName evidence="3">MCE family protein</fullName>
    </submittedName>
</protein>
<dbReference type="RefSeq" id="WP_341442386.1">
    <property type="nucleotide sequence ID" value="NZ_JBBPCN010000001.1"/>
</dbReference>
<dbReference type="NCBIfam" id="TIGR00996">
    <property type="entry name" value="Mtu_fam_mce"/>
    <property type="match status" value="1"/>
</dbReference>
<feature type="domain" description="Mce/MlaD" evidence="1">
    <location>
        <begin position="39"/>
        <end position="112"/>
    </location>
</feature>
<sequence>MRWKEPGSRWVGPTAIAAALLMLVGALGIPRVIDEVRSDTLYAEVANVGGMQIGDPVLVAGVPRGTVTGLSLDETHVDVAFRLDDDIVAGVDTRATVEILTLLGRRALSIEPSGTGRLQSGDIIPLANTTTAFTLDDISRSVASTATDVDLDRIRTMVDTLASAAPQDPELLGSALTGLTDVADMVNRNADDVDRLLESAQQTTSTLVEQSDLLVALVGDADIVAATVAERRDAISSIIDDIAALTTTLSRYLADNRETIDSLLPRLRAVSALLENSRDSLTRLVDDFGPTVRYLANATGNGQFLDLNSPTALVPDNWLCLLGLGSGCA</sequence>
<evidence type="ECO:0000313" key="3">
    <source>
        <dbReference type="EMBL" id="MEK8073427.1"/>
    </source>
</evidence>
<proteinExistence type="predicted"/>
<dbReference type="Proteomes" id="UP001456513">
    <property type="component" value="Unassembled WGS sequence"/>
</dbReference>
<gene>
    <name evidence="3" type="ORF">AABD04_21505</name>
</gene>
<evidence type="ECO:0000259" key="1">
    <source>
        <dbReference type="Pfam" id="PF02470"/>
    </source>
</evidence>
<dbReference type="Pfam" id="PF11887">
    <property type="entry name" value="Mce4_CUP1"/>
    <property type="match status" value="1"/>
</dbReference>
<dbReference type="InterPro" id="IPR005693">
    <property type="entry name" value="Mce"/>
</dbReference>
<feature type="domain" description="Mammalian cell entry C-terminal" evidence="2">
    <location>
        <begin position="116"/>
        <end position="303"/>
    </location>
</feature>
<dbReference type="PANTHER" id="PTHR33371">
    <property type="entry name" value="INTERMEMBRANE PHOSPHOLIPID TRANSPORT SYSTEM BINDING PROTEIN MLAD-RELATED"/>
    <property type="match status" value="1"/>
</dbReference>
<dbReference type="EMBL" id="JBBPCN010000001">
    <property type="protein sequence ID" value="MEK8073427.1"/>
    <property type="molecule type" value="Genomic_DNA"/>
</dbReference>
<keyword evidence="4" id="KW-1185">Reference proteome</keyword>
<evidence type="ECO:0000313" key="4">
    <source>
        <dbReference type="Proteomes" id="UP001456513"/>
    </source>
</evidence>
<dbReference type="PANTHER" id="PTHR33371:SF18">
    <property type="entry name" value="MCE-FAMILY PROTEIN MCE3C"/>
    <property type="match status" value="1"/>
</dbReference>
<reference evidence="3 4" key="1">
    <citation type="submission" date="2024-03" db="EMBL/GenBank/DDBJ databases">
        <title>Rhodococcus navarretei sp. nov. and Pseudarthrobacter quantumdoti sp. nov., two new species with the ability to biosynthesize Quantum Dots isolated from soil samples at Union Glacier, Antarctica.</title>
        <authorList>
            <person name="Vargas M."/>
        </authorList>
    </citation>
    <scope>NUCLEOTIDE SEQUENCE [LARGE SCALE GENOMIC DNA]</scope>
    <source>
        <strain evidence="3 4">EXRC-4A-4</strain>
    </source>
</reference>
<evidence type="ECO:0000259" key="2">
    <source>
        <dbReference type="Pfam" id="PF11887"/>
    </source>
</evidence>
<name>A0ABU9D1F5_9NOCA</name>
<dbReference type="InterPro" id="IPR052336">
    <property type="entry name" value="MlaD_Phospholipid_Transporter"/>
</dbReference>
<comment type="caution">
    <text evidence="3">The sequence shown here is derived from an EMBL/GenBank/DDBJ whole genome shotgun (WGS) entry which is preliminary data.</text>
</comment>
<organism evidence="3 4">
    <name type="scientific">Rhodococcus navarretei</name>
    <dbReference type="NCBI Taxonomy" id="3128981"/>
    <lineage>
        <taxon>Bacteria</taxon>
        <taxon>Bacillati</taxon>
        <taxon>Actinomycetota</taxon>
        <taxon>Actinomycetes</taxon>
        <taxon>Mycobacteriales</taxon>
        <taxon>Nocardiaceae</taxon>
        <taxon>Rhodococcus</taxon>
    </lineage>
</organism>
<accession>A0ABU9D1F5</accession>
<dbReference type="Pfam" id="PF02470">
    <property type="entry name" value="MlaD"/>
    <property type="match status" value="1"/>
</dbReference>
<dbReference type="InterPro" id="IPR024516">
    <property type="entry name" value="Mce_C"/>
</dbReference>